<evidence type="ECO:0000313" key="11">
    <source>
        <dbReference type="Proteomes" id="UP000734854"/>
    </source>
</evidence>
<dbReference type="Proteomes" id="UP000734854">
    <property type="component" value="Unassembled WGS sequence"/>
</dbReference>
<feature type="transmembrane region" description="Helical" evidence="9">
    <location>
        <begin position="302"/>
        <end position="326"/>
    </location>
</feature>
<keyword evidence="11" id="KW-1185">Reference proteome</keyword>
<dbReference type="AlphaFoldDB" id="A0A8J5G6P8"/>
<dbReference type="Pfam" id="PF01566">
    <property type="entry name" value="Nramp"/>
    <property type="match status" value="1"/>
</dbReference>
<feature type="compositionally biased region" description="Basic and acidic residues" evidence="8">
    <location>
        <begin position="19"/>
        <end position="39"/>
    </location>
</feature>
<dbReference type="PRINTS" id="PR00447">
    <property type="entry name" value="NATRESASSCMP"/>
</dbReference>
<evidence type="ECO:0000256" key="2">
    <source>
        <dbReference type="ARBA" id="ARBA00009965"/>
    </source>
</evidence>
<keyword evidence="5 9" id="KW-1133">Transmembrane helix</keyword>
<feature type="transmembrane region" description="Helical" evidence="9">
    <location>
        <begin position="366"/>
        <end position="386"/>
    </location>
</feature>
<dbReference type="PANTHER" id="PTHR11706">
    <property type="entry name" value="SOLUTE CARRIER PROTEIN FAMILY 11 MEMBER"/>
    <property type="match status" value="1"/>
</dbReference>
<sequence>MEKTNGIQGRGIQNASSLEETKPKIKANEEENDEKKEDNTCFQDSASPQKPTWKRFMAYVGPGFLVSMAYIDPGNCNSLSLSLSFIVYLQLCGCDINLLFFVEVETDLQAGADHKYQLLWVILIGLLFALIIQSLAANLGVVTGKHLAELCKVEYPNHVNFCLWLLAEAAVIASDIPEVIGTAFALNILFHVPLWAGVLITGLSTLLLLGLQKYGVQKLERLITILVLVMAACYIGELSYVSPPANEVVKGLFVPSLKGSGATGDAIALLGALIMPHNLFLHSALVLSRKTPPSIKGVNDACRYFLVESGFALSIALLINISIVAVSGTVCTANDLSQQDSDRCDDLTLHSASFLLKDVLGKSSSTVYAIALLASGQSSAITGTYAGQYIMQVGFLNMKMKKWLRNLMTRSIAITPSLIVSIISGSSGAGRLIIISSMVLSFELPFALLPLLKFSSSRTKMGPHKSSIYIIVVSWILGWLLVAINIYFLSTSFVSWLIDSSLPTVANVLISIIVFPLMVVYTLAVIYLTFRKETEVTFVDSLDSSHVNIESGGSFQVDGMSRSEVAPVREDRADIPLHD</sequence>
<keyword evidence="6" id="KW-0406">Ion transport</keyword>
<dbReference type="GO" id="GO:0015086">
    <property type="term" value="F:cadmium ion transmembrane transporter activity"/>
    <property type="evidence" value="ECO:0007669"/>
    <property type="project" value="TreeGrafter"/>
</dbReference>
<proteinExistence type="inferred from homology"/>
<feature type="transmembrane region" description="Helical" evidence="9">
    <location>
        <begin position="432"/>
        <end position="454"/>
    </location>
</feature>
<feature type="compositionally biased region" description="Polar residues" evidence="8">
    <location>
        <begin position="1"/>
        <end position="18"/>
    </location>
</feature>
<feature type="transmembrane region" description="Helical" evidence="9">
    <location>
        <begin position="508"/>
        <end position="530"/>
    </location>
</feature>
<comment type="similarity">
    <text evidence="2">Belongs to the NRAMP (TC 2.A.55) family.</text>
</comment>
<feature type="transmembrane region" description="Helical" evidence="9">
    <location>
        <begin position="116"/>
        <end position="136"/>
    </location>
</feature>
<feature type="transmembrane region" description="Helical" evidence="9">
    <location>
        <begin position="466"/>
        <end position="488"/>
    </location>
</feature>
<evidence type="ECO:0000313" key="10">
    <source>
        <dbReference type="EMBL" id="KAG6497413.1"/>
    </source>
</evidence>
<evidence type="ECO:0000256" key="7">
    <source>
        <dbReference type="ARBA" id="ARBA00023136"/>
    </source>
</evidence>
<keyword evidence="7 9" id="KW-0472">Membrane</keyword>
<evidence type="ECO:0000256" key="1">
    <source>
        <dbReference type="ARBA" id="ARBA00004141"/>
    </source>
</evidence>
<dbReference type="HAMAP" id="MF_00221">
    <property type="entry name" value="NRAMP"/>
    <property type="match status" value="1"/>
</dbReference>
<feature type="transmembrane region" description="Helical" evidence="9">
    <location>
        <begin position="188"/>
        <end position="210"/>
    </location>
</feature>
<dbReference type="GO" id="GO:0005384">
    <property type="term" value="F:manganese ion transmembrane transporter activity"/>
    <property type="evidence" value="ECO:0007669"/>
    <property type="project" value="TreeGrafter"/>
</dbReference>
<keyword evidence="4 9" id="KW-0812">Transmembrane</keyword>
<evidence type="ECO:0000256" key="8">
    <source>
        <dbReference type="SAM" id="MobiDB-lite"/>
    </source>
</evidence>
<organism evidence="10 11">
    <name type="scientific">Zingiber officinale</name>
    <name type="common">Ginger</name>
    <name type="synonym">Amomum zingiber</name>
    <dbReference type="NCBI Taxonomy" id="94328"/>
    <lineage>
        <taxon>Eukaryota</taxon>
        <taxon>Viridiplantae</taxon>
        <taxon>Streptophyta</taxon>
        <taxon>Embryophyta</taxon>
        <taxon>Tracheophyta</taxon>
        <taxon>Spermatophyta</taxon>
        <taxon>Magnoliopsida</taxon>
        <taxon>Liliopsida</taxon>
        <taxon>Zingiberales</taxon>
        <taxon>Zingiberaceae</taxon>
        <taxon>Zingiber</taxon>
    </lineage>
</organism>
<dbReference type="EMBL" id="JACMSC010000012">
    <property type="protein sequence ID" value="KAG6497413.1"/>
    <property type="molecule type" value="Genomic_DNA"/>
</dbReference>
<accession>A0A8J5G6P8</accession>
<comment type="caution">
    <text evidence="10">The sequence shown here is derived from an EMBL/GenBank/DDBJ whole genome shotgun (WGS) entry which is preliminary data.</text>
</comment>
<dbReference type="GO" id="GO:0005886">
    <property type="term" value="C:plasma membrane"/>
    <property type="evidence" value="ECO:0007669"/>
    <property type="project" value="TreeGrafter"/>
</dbReference>
<gene>
    <name evidence="10" type="ORF">ZIOFF_045312</name>
</gene>
<name>A0A8J5G6P8_ZINOF</name>
<dbReference type="GO" id="GO:0034755">
    <property type="term" value="P:iron ion transmembrane transport"/>
    <property type="evidence" value="ECO:0007669"/>
    <property type="project" value="TreeGrafter"/>
</dbReference>
<feature type="transmembrane region" description="Helical" evidence="9">
    <location>
        <begin position="407"/>
        <end position="426"/>
    </location>
</feature>
<dbReference type="PANTHER" id="PTHR11706:SF77">
    <property type="entry name" value="METAL TRANSPORTER NRAMP5"/>
    <property type="match status" value="1"/>
</dbReference>
<evidence type="ECO:0000256" key="6">
    <source>
        <dbReference type="ARBA" id="ARBA00023065"/>
    </source>
</evidence>
<evidence type="ECO:0000256" key="5">
    <source>
        <dbReference type="ARBA" id="ARBA00022989"/>
    </source>
</evidence>
<keyword evidence="3" id="KW-0813">Transport</keyword>
<feature type="transmembrane region" description="Helical" evidence="9">
    <location>
        <begin position="261"/>
        <end position="281"/>
    </location>
</feature>
<dbReference type="InterPro" id="IPR001046">
    <property type="entry name" value="NRAMP_fam"/>
</dbReference>
<protein>
    <submittedName>
        <fullName evidence="10">Uncharacterized protein</fullName>
    </submittedName>
</protein>
<evidence type="ECO:0000256" key="9">
    <source>
        <dbReference type="SAM" id="Phobius"/>
    </source>
</evidence>
<feature type="transmembrane region" description="Helical" evidence="9">
    <location>
        <begin position="222"/>
        <end position="241"/>
    </location>
</feature>
<dbReference type="NCBIfam" id="TIGR01197">
    <property type="entry name" value="nramp"/>
    <property type="match status" value="1"/>
</dbReference>
<evidence type="ECO:0000256" key="3">
    <source>
        <dbReference type="ARBA" id="ARBA00022448"/>
    </source>
</evidence>
<comment type="subcellular location">
    <subcellularLocation>
        <location evidence="1">Membrane</location>
        <topology evidence="1">Multi-pass membrane protein</topology>
    </subcellularLocation>
</comment>
<feature type="region of interest" description="Disordered" evidence="8">
    <location>
        <begin position="1"/>
        <end position="47"/>
    </location>
</feature>
<evidence type="ECO:0000256" key="4">
    <source>
        <dbReference type="ARBA" id="ARBA00022692"/>
    </source>
</evidence>
<dbReference type="NCBIfam" id="NF037982">
    <property type="entry name" value="Nramp_1"/>
    <property type="match status" value="1"/>
</dbReference>
<reference evidence="10 11" key="1">
    <citation type="submission" date="2020-08" db="EMBL/GenBank/DDBJ databases">
        <title>Plant Genome Project.</title>
        <authorList>
            <person name="Zhang R.-G."/>
        </authorList>
    </citation>
    <scope>NUCLEOTIDE SEQUENCE [LARGE SCALE GENOMIC DNA]</scope>
    <source>
        <tissue evidence="10">Rhizome</tissue>
    </source>
</reference>